<dbReference type="SUPFAM" id="SSF102114">
    <property type="entry name" value="Radical SAM enzymes"/>
    <property type="match status" value="1"/>
</dbReference>
<keyword evidence="10 12" id="KW-0456">Lyase</keyword>
<dbReference type="InterPro" id="IPR013483">
    <property type="entry name" value="MoaA"/>
</dbReference>
<keyword evidence="8 12" id="KW-0342">GTP-binding</keyword>
<dbReference type="PANTHER" id="PTHR22960">
    <property type="entry name" value="MOLYBDOPTERIN COFACTOR SYNTHESIS PROTEIN A"/>
    <property type="match status" value="1"/>
</dbReference>
<dbReference type="InterPro" id="IPR040064">
    <property type="entry name" value="MoaA-like"/>
</dbReference>
<dbReference type="GO" id="GO:1904047">
    <property type="term" value="F:S-adenosyl-L-methionine binding"/>
    <property type="evidence" value="ECO:0007669"/>
    <property type="project" value="UniProtKB-UniRule"/>
</dbReference>
<dbReference type="PANTHER" id="PTHR22960:SF0">
    <property type="entry name" value="MOLYBDENUM COFACTOR BIOSYNTHESIS PROTEIN 1"/>
    <property type="match status" value="1"/>
</dbReference>
<keyword evidence="5 12" id="KW-0547">Nucleotide-binding</keyword>
<comment type="similarity">
    <text evidence="12">Belongs to the radical SAM superfamily. MoaA family.</text>
</comment>
<evidence type="ECO:0000256" key="6">
    <source>
        <dbReference type="ARBA" id="ARBA00023004"/>
    </source>
</evidence>
<feature type="binding site" evidence="12">
    <location>
        <position position="286"/>
    </location>
    <ligand>
        <name>[4Fe-4S] cluster</name>
        <dbReference type="ChEBI" id="CHEBI:49883"/>
        <label>2</label>
        <note>4Fe-4S-substrate</note>
    </ligand>
</feature>
<organism evidence="14 15">
    <name type="scientific">Janthinobacterium agaricidamnosum</name>
    <dbReference type="NCBI Taxonomy" id="55508"/>
    <lineage>
        <taxon>Bacteria</taxon>
        <taxon>Pseudomonadati</taxon>
        <taxon>Pseudomonadota</taxon>
        <taxon>Betaproteobacteria</taxon>
        <taxon>Burkholderiales</taxon>
        <taxon>Oxalobacteraceae</taxon>
        <taxon>Janthinobacterium</taxon>
    </lineage>
</organism>
<feature type="binding site" evidence="12">
    <location>
        <position position="32"/>
    </location>
    <ligand>
        <name>GTP</name>
        <dbReference type="ChEBI" id="CHEBI:37565"/>
    </ligand>
</feature>
<evidence type="ECO:0000256" key="2">
    <source>
        <dbReference type="ARBA" id="ARBA00022485"/>
    </source>
</evidence>
<feature type="binding site" evidence="12">
    <location>
        <position position="183"/>
    </location>
    <ligand>
        <name>GTP</name>
        <dbReference type="ChEBI" id="CHEBI:37565"/>
    </ligand>
</feature>
<proteinExistence type="inferred from homology"/>
<feature type="binding site" evidence="12">
    <location>
        <position position="283"/>
    </location>
    <ligand>
        <name>[4Fe-4S] cluster</name>
        <dbReference type="ChEBI" id="CHEBI:49883"/>
        <label>2</label>
        <note>4Fe-4S-substrate</note>
    </ligand>
</feature>
<feature type="binding site" evidence="12">
    <location>
        <begin position="288"/>
        <end position="290"/>
    </location>
    <ligand>
        <name>GTP</name>
        <dbReference type="ChEBI" id="CHEBI:37565"/>
    </ligand>
</feature>
<dbReference type="InterPro" id="IPR006638">
    <property type="entry name" value="Elp3/MiaA/NifB-like_rSAM"/>
</dbReference>
<name>A0A3G2E6I6_9BURK</name>
<comment type="pathway">
    <text evidence="12">Cofactor biosynthesis; molybdopterin biosynthesis.</text>
</comment>
<feature type="binding site" evidence="12">
    <location>
        <position position="300"/>
    </location>
    <ligand>
        <name>[4Fe-4S] cluster</name>
        <dbReference type="ChEBI" id="CHEBI:49883"/>
        <label>2</label>
        <note>4Fe-4S-substrate</note>
    </ligand>
</feature>
<dbReference type="EC" id="4.1.99.22" evidence="1 12"/>
<evidence type="ECO:0000256" key="1">
    <source>
        <dbReference type="ARBA" id="ARBA00012167"/>
    </source>
</evidence>
<feature type="binding site" evidence="12">
    <location>
        <position position="45"/>
    </location>
    <ligand>
        <name>S-adenosyl-L-methionine</name>
        <dbReference type="ChEBI" id="CHEBI:59789"/>
    </ligand>
</feature>
<dbReference type="GO" id="GO:0051539">
    <property type="term" value="F:4 iron, 4 sulfur cluster binding"/>
    <property type="evidence" value="ECO:0007669"/>
    <property type="project" value="UniProtKB-UniRule"/>
</dbReference>
<feature type="binding site" evidence="12">
    <location>
        <position position="86"/>
    </location>
    <ligand>
        <name>GTP</name>
        <dbReference type="ChEBI" id="CHEBI:37565"/>
    </ligand>
</feature>
<comment type="catalytic activity">
    <reaction evidence="11 12">
        <text>GTP + AH2 + S-adenosyl-L-methionine = (8S)-3',8-cyclo-7,8-dihydroguanosine 5'-triphosphate + 5'-deoxyadenosine + L-methionine + A + H(+)</text>
        <dbReference type="Rhea" id="RHEA:49576"/>
        <dbReference type="ChEBI" id="CHEBI:13193"/>
        <dbReference type="ChEBI" id="CHEBI:15378"/>
        <dbReference type="ChEBI" id="CHEBI:17319"/>
        <dbReference type="ChEBI" id="CHEBI:17499"/>
        <dbReference type="ChEBI" id="CHEBI:37565"/>
        <dbReference type="ChEBI" id="CHEBI:57844"/>
        <dbReference type="ChEBI" id="CHEBI:59789"/>
        <dbReference type="ChEBI" id="CHEBI:131766"/>
        <dbReference type="EC" id="4.1.99.22"/>
    </reaction>
</comment>
<reference evidence="14 15" key="1">
    <citation type="submission" date="2018-10" db="EMBL/GenBank/DDBJ databases">
        <title>Effects of UV and annual dynamics of microbial communities in freshwater RAS systems.</title>
        <authorList>
            <person name="Bekkelund A.K."/>
            <person name="Hansen B.R."/>
            <person name="Stokken H."/>
            <person name="Eriksen B.F."/>
            <person name="Kashulin N.A."/>
        </authorList>
    </citation>
    <scope>NUCLEOTIDE SEQUENCE [LARGE SCALE GENOMIC DNA]</scope>
    <source>
        <strain evidence="14 15">BHSEK</strain>
    </source>
</reference>
<evidence type="ECO:0000256" key="9">
    <source>
        <dbReference type="ARBA" id="ARBA00023150"/>
    </source>
</evidence>
<comment type="cofactor">
    <cofactor evidence="12">
        <name>[4Fe-4S] cluster</name>
        <dbReference type="ChEBI" id="CHEBI:49883"/>
    </cofactor>
    <text evidence="12">Binds 2 [4Fe-4S] clusters. Binds 1 [4Fe-4S] cluster coordinated with 3 cysteines and an exchangeable S-adenosyl-L-methionine and 1 [4Fe-4S] cluster coordinated with 3 cysteines and the GTP-derived substrate.</text>
</comment>
<keyword evidence="2 12" id="KW-0004">4Fe-4S</keyword>
<dbReference type="CDD" id="cd01335">
    <property type="entry name" value="Radical_SAM"/>
    <property type="match status" value="1"/>
</dbReference>
<keyword evidence="4 12" id="KW-0479">Metal-binding</keyword>
<evidence type="ECO:0000256" key="3">
    <source>
        <dbReference type="ARBA" id="ARBA00022691"/>
    </source>
</evidence>
<evidence type="ECO:0000313" key="14">
    <source>
        <dbReference type="EMBL" id="AYM75522.1"/>
    </source>
</evidence>
<dbReference type="SFLD" id="SFLDS00029">
    <property type="entry name" value="Radical_SAM"/>
    <property type="match status" value="1"/>
</dbReference>
<dbReference type="CDD" id="cd21117">
    <property type="entry name" value="Twitch_MoaA"/>
    <property type="match status" value="1"/>
</dbReference>
<evidence type="ECO:0000256" key="10">
    <source>
        <dbReference type="ARBA" id="ARBA00023239"/>
    </source>
</evidence>
<dbReference type="InterPro" id="IPR013785">
    <property type="entry name" value="Aldolase_TIM"/>
</dbReference>
<dbReference type="HAMAP" id="MF_01225_B">
    <property type="entry name" value="MoaA_B"/>
    <property type="match status" value="1"/>
</dbReference>
<dbReference type="InterPro" id="IPR050105">
    <property type="entry name" value="MoCo_biosynth_MoaA/MoaC"/>
</dbReference>
<evidence type="ECO:0000256" key="12">
    <source>
        <dbReference type="HAMAP-Rule" id="MF_01225"/>
    </source>
</evidence>
<dbReference type="RefSeq" id="WP_121668888.1">
    <property type="nucleotide sequence ID" value="NZ_CP033019.1"/>
</dbReference>
<keyword evidence="7 12" id="KW-0411">Iron-sulfur</keyword>
<evidence type="ECO:0000256" key="7">
    <source>
        <dbReference type="ARBA" id="ARBA00023014"/>
    </source>
</evidence>
<feature type="binding site" evidence="12">
    <location>
        <position position="90"/>
    </location>
    <ligand>
        <name>S-adenosyl-L-methionine</name>
        <dbReference type="ChEBI" id="CHEBI:59789"/>
    </ligand>
</feature>
<feature type="binding site" evidence="12">
    <location>
        <position position="121"/>
    </location>
    <ligand>
        <name>GTP</name>
        <dbReference type="ChEBI" id="CHEBI:37565"/>
    </ligand>
</feature>
<feature type="binding site" evidence="12">
    <location>
        <position position="46"/>
    </location>
    <ligand>
        <name>[4Fe-4S] cluster</name>
        <dbReference type="ChEBI" id="CHEBI:49883"/>
        <label>1</label>
        <note>4Fe-4S-S-AdoMet</note>
    </ligand>
</feature>
<dbReference type="GO" id="GO:0006777">
    <property type="term" value="P:Mo-molybdopterin cofactor biosynthetic process"/>
    <property type="evidence" value="ECO:0007669"/>
    <property type="project" value="UniProtKB-UniRule"/>
</dbReference>
<evidence type="ECO:0000313" key="15">
    <source>
        <dbReference type="Proteomes" id="UP000279594"/>
    </source>
</evidence>
<dbReference type="NCBIfam" id="TIGR02666">
    <property type="entry name" value="moaA"/>
    <property type="match status" value="1"/>
</dbReference>
<dbReference type="EMBL" id="CP033019">
    <property type="protein sequence ID" value="AYM75522.1"/>
    <property type="molecule type" value="Genomic_DNA"/>
</dbReference>
<dbReference type="SMART" id="SM00729">
    <property type="entry name" value="Elp3"/>
    <property type="match status" value="1"/>
</dbReference>
<dbReference type="PROSITE" id="PS51918">
    <property type="entry name" value="RADICAL_SAM"/>
    <property type="match status" value="1"/>
</dbReference>
<evidence type="ECO:0000256" key="11">
    <source>
        <dbReference type="ARBA" id="ARBA00048697"/>
    </source>
</evidence>
<protein>
    <recommendedName>
        <fullName evidence="1 12">GTP 3',8-cyclase</fullName>
        <ecNumber evidence="1 12">4.1.99.22</ecNumber>
    </recommendedName>
    <alternativeName>
        <fullName evidence="12">Molybdenum cofactor biosynthesis protein A</fullName>
    </alternativeName>
</protein>
<dbReference type="SFLD" id="SFLDG01383">
    <property type="entry name" value="cyclic_pyranopterin_phosphate"/>
    <property type="match status" value="1"/>
</dbReference>
<dbReference type="GO" id="GO:0061798">
    <property type="term" value="F:GTP 3',8'-cyclase activity"/>
    <property type="evidence" value="ECO:0007669"/>
    <property type="project" value="UniProtKB-UniRule"/>
</dbReference>
<evidence type="ECO:0000256" key="4">
    <source>
        <dbReference type="ARBA" id="ARBA00022723"/>
    </source>
</evidence>
<sequence>MNTILYPQPALRQPDHIAPCVDMLGRPLTDLRISVIDQCNFRCTYCMPAELYPSDYPFLPSSERLSFAQIETMARAFVHLGVDKIRITGGEPLLRKNLEQLIEMLARLTTPDGRAVSIALTTNGSLLAAKARSLKDAGLERVTVSLDSLDNGIFQRMNGVDFPVEKVLHGIEVAQAVGLHPVKVNMVVQKGVNDSQIVPLARHFRHTGVVLRLIEFMDVGGIGAWSRTHVVTSDAARALIAAEFPLVSLGEGKPISHETASRYTYLDGGGEVGFISSVSQPFCGDCSRVRVSSDGKLFTCLFAQDGLDLRPHLDTEQGLETVLRRHWQRRGDRYSEVRGALAQAGGAQRKQYPTVRMSLVGG</sequence>
<dbReference type="InterPro" id="IPR000385">
    <property type="entry name" value="MoaA_NifB_PqqE_Fe-S-bd_CS"/>
</dbReference>
<feature type="binding site" evidence="12">
    <location>
        <position position="43"/>
    </location>
    <ligand>
        <name>[4Fe-4S] cluster</name>
        <dbReference type="ChEBI" id="CHEBI:49883"/>
        <label>1</label>
        <note>4Fe-4S-S-AdoMet</note>
    </ligand>
</feature>
<feature type="binding site" evidence="12">
    <location>
        <position position="39"/>
    </location>
    <ligand>
        <name>[4Fe-4S] cluster</name>
        <dbReference type="ChEBI" id="CHEBI:49883"/>
        <label>1</label>
        <note>4Fe-4S-S-AdoMet</note>
    </ligand>
</feature>
<feature type="binding site" evidence="12">
    <location>
        <position position="217"/>
    </location>
    <ligand>
        <name>S-adenosyl-L-methionine</name>
        <dbReference type="ChEBI" id="CHEBI:59789"/>
    </ligand>
</feature>
<keyword evidence="3 12" id="KW-0949">S-adenosyl-L-methionine</keyword>
<dbReference type="Proteomes" id="UP000279594">
    <property type="component" value="Chromosome"/>
</dbReference>
<dbReference type="InterPro" id="IPR010505">
    <property type="entry name" value="MoaA_twitch"/>
</dbReference>
<evidence type="ECO:0000259" key="13">
    <source>
        <dbReference type="PROSITE" id="PS51918"/>
    </source>
</evidence>
<dbReference type="SFLD" id="SFLDG01067">
    <property type="entry name" value="SPASM/twitch_domain_containing"/>
    <property type="match status" value="1"/>
</dbReference>
<dbReference type="InterPro" id="IPR007197">
    <property type="entry name" value="rSAM"/>
</dbReference>
<dbReference type="GO" id="GO:0005525">
    <property type="term" value="F:GTP binding"/>
    <property type="evidence" value="ECO:0007669"/>
    <property type="project" value="UniProtKB-UniRule"/>
</dbReference>
<feature type="binding site" evidence="12">
    <location>
        <position position="145"/>
    </location>
    <ligand>
        <name>S-adenosyl-L-methionine</name>
        <dbReference type="ChEBI" id="CHEBI:59789"/>
    </ligand>
</feature>
<feature type="domain" description="Radical SAM core" evidence="13">
    <location>
        <begin position="23"/>
        <end position="254"/>
    </location>
</feature>
<dbReference type="PROSITE" id="PS01305">
    <property type="entry name" value="MOAA_NIFB_PQQE"/>
    <property type="match status" value="1"/>
</dbReference>
<dbReference type="GO" id="GO:0061799">
    <property type="term" value="F:cyclic pyranopterin monophosphate synthase activity"/>
    <property type="evidence" value="ECO:0007669"/>
    <property type="project" value="TreeGrafter"/>
</dbReference>
<dbReference type="Pfam" id="PF06463">
    <property type="entry name" value="Mob_synth_C"/>
    <property type="match status" value="1"/>
</dbReference>
<accession>A0A3G2E6I6</accession>
<dbReference type="Pfam" id="PF04055">
    <property type="entry name" value="Radical_SAM"/>
    <property type="match status" value="1"/>
</dbReference>
<comment type="subunit">
    <text evidence="12">Monomer and homodimer.</text>
</comment>
<comment type="function">
    <text evidence="12">Catalyzes the cyclization of GTP to (8S)-3',8-cyclo-7,8-dihydroguanosine 5'-triphosphate.</text>
</comment>
<dbReference type="Gene3D" id="3.20.20.70">
    <property type="entry name" value="Aldolase class I"/>
    <property type="match status" value="1"/>
</dbReference>
<gene>
    <name evidence="12 14" type="primary">moaA</name>
    <name evidence="14" type="ORF">D9M09_06690</name>
</gene>
<keyword evidence="15" id="KW-1185">Reference proteome</keyword>
<dbReference type="GO" id="GO:0046872">
    <property type="term" value="F:metal ion binding"/>
    <property type="evidence" value="ECO:0007669"/>
    <property type="project" value="UniProtKB-KW"/>
</dbReference>
<dbReference type="UniPathway" id="UPA00344"/>
<keyword evidence="6 12" id="KW-0408">Iron</keyword>
<dbReference type="AlphaFoldDB" id="A0A3G2E6I6"/>
<evidence type="ECO:0000256" key="5">
    <source>
        <dbReference type="ARBA" id="ARBA00022741"/>
    </source>
</evidence>
<keyword evidence="9 12" id="KW-0501">Molybdenum cofactor biosynthesis</keyword>
<evidence type="ECO:0000256" key="8">
    <source>
        <dbReference type="ARBA" id="ARBA00023134"/>
    </source>
</evidence>
<dbReference type="InterPro" id="IPR058240">
    <property type="entry name" value="rSAM_sf"/>
</dbReference>
<dbReference type="SFLD" id="SFLDG01386">
    <property type="entry name" value="main_SPASM_domain-containing"/>
    <property type="match status" value="1"/>
</dbReference>